<comment type="caution">
    <text evidence="3">The sequence shown here is derived from an EMBL/GenBank/DDBJ whole genome shotgun (WGS) entry which is preliminary data.</text>
</comment>
<dbReference type="InterPro" id="IPR036282">
    <property type="entry name" value="Glutathione-S-Trfase_C_sf"/>
</dbReference>
<dbReference type="Pfam" id="PF00043">
    <property type="entry name" value="GST_C"/>
    <property type="match status" value="1"/>
</dbReference>
<dbReference type="GO" id="GO:0016740">
    <property type="term" value="F:transferase activity"/>
    <property type="evidence" value="ECO:0007669"/>
    <property type="project" value="UniProtKB-KW"/>
</dbReference>
<proteinExistence type="predicted"/>
<organism evidence="3 4">
    <name type="scientific">Pseudoalteromonas luteoviolacea</name>
    <dbReference type="NCBI Taxonomy" id="43657"/>
    <lineage>
        <taxon>Bacteria</taxon>
        <taxon>Pseudomonadati</taxon>
        <taxon>Pseudomonadota</taxon>
        <taxon>Gammaproteobacteria</taxon>
        <taxon>Alteromonadales</taxon>
        <taxon>Pseudoalteromonadaceae</taxon>
        <taxon>Pseudoalteromonas</taxon>
    </lineage>
</organism>
<reference evidence="4" key="1">
    <citation type="submission" date="2016-07" db="EMBL/GenBank/DDBJ databases">
        <authorList>
            <person name="Florea S."/>
            <person name="Webb J.S."/>
            <person name="Jaromczyk J."/>
            <person name="Schardl C.L."/>
        </authorList>
    </citation>
    <scope>NUCLEOTIDE SEQUENCE [LARGE SCALE GENOMIC DNA]</scope>
    <source>
        <strain evidence="4">IPB1</strain>
    </source>
</reference>
<evidence type="ECO:0000259" key="2">
    <source>
        <dbReference type="PROSITE" id="PS50405"/>
    </source>
</evidence>
<dbReference type="Proteomes" id="UP000093366">
    <property type="component" value="Unassembled WGS sequence"/>
</dbReference>
<dbReference type="InterPro" id="IPR010987">
    <property type="entry name" value="Glutathione-S-Trfase_C-like"/>
</dbReference>
<dbReference type="AlphaFoldDB" id="A0A1C0TJ27"/>
<name>A0A1C0TJ27_9GAMM</name>
<gene>
    <name evidence="3" type="ORF">A7985_25165</name>
</gene>
<evidence type="ECO:0000259" key="1">
    <source>
        <dbReference type="PROSITE" id="PS50404"/>
    </source>
</evidence>
<dbReference type="EMBL" id="MAUJ01000024">
    <property type="protein sequence ID" value="OCQ17918.1"/>
    <property type="molecule type" value="Genomic_DNA"/>
</dbReference>
<dbReference type="OrthoDB" id="9799538at2"/>
<dbReference type="PROSITE" id="PS50404">
    <property type="entry name" value="GST_NTER"/>
    <property type="match status" value="1"/>
</dbReference>
<evidence type="ECO:0000313" key="3">
    <source>
        <dbReference type="EMBL" id="OCQ17918.1"/>
    </source>
</evidence>
<dbReference type="RefSeq" id="WP_065793136.1">
    <property type="nucleotide sequence ID" value="NZ_MAUJ01000024.1"/>
</dbReference>
<dbReference type="Gene3D" id="1.20.1050.10">
    <property type="match status" value="1"/>
</dbReference>
<dbReference type="PANTHER" id="PTHR44051:SF8">
    <property type="entry name" value="GLUTATHIONE S-TRANSFERASE GSTA"/>
    <property type="match status" value="1"/>
</dbReference>
<dbReference type="SUPFAM" id="SSF52833">
    <property type="entry name" value="Thioredoxin-like"/>
    <property type="match status" value="1"/>
</dbReference>
<sequence>MNRILYSGNRNASSWAFRAWLALKEQDIPFKEIIVDIRRPQRWSNLAEIGNFSPAAAIPVLDDNGFIIFDSNAIMEYASELGTNALLPEDIKARAKARSLVAWQHSTFGRICPCLFFESAFYPEKKALSDAEVAAIENVYSIWEDSITLFKGKYLVGNYSLADIMFVPSVVRFTSHYQPDERWPNVQNWTKILLSRPFVKEWLDEASQLEPIYLPGYRDDP</sequence>
<accession>A0A1C0TJ27</accession>
<feature type="domain" description="GST C-terminal" evidence="2">
    <location>
        <begin position="90"/>
        <end position="213"/>
    </location>
</feature>
<dbReference type="InterPro" id="IPR004046">
    <property type="entry name" value="GST_C"/>
</dbReference>
<dbReference type="SUPFAM" id="SSF47616">
    <property type="entry name" value="GST C-terminal domain-like"/>
    <property type="match status" value="1"/>
</dbReference>
<keyword evidence="3" id="KW-0808">Transferase</keyword>
<dbReference type="InterPro" id="IPR004045">
    <property type="entry name" value="Glutathione_S-Trfase_N"/>
</dbReference>
<dbReference type="PROSITE" id="PS50405">
    <property type="entry name" value="GST_CTER"/>
    <property type="match status" value="1"/>
</dbReference>
<dbReference type="InterPro" id="IPR036249">
    <property type="entry name" value="Thioredoxin-like_sf"/>
</dbReference>
<dbReference type="SFLD" id="SFLDG00358">
    <property type="entry name" value="Main_(cytGST)"/>
    <property type="match status" value="1"/>
</dbReference>
<dbReference type="InterPro" id="IPR040079">
    <property type="entry name" value="Glutathione_S-Trfase"/>
</dbReference>
<protein>
    <submittedName>
        <fullName evidence="3">Glutathione S-transferase</fullName>
    </submittedName>
</protein>
<dbReference type="Gene3D" id="3.40.30.10">
    <property type="entry name" value="Glutaredoxin"/>
    <property type="match status" value="1"/>
</dbReference>
<evidence type="ECO:0000313" key="4">
    <source>
        <dbReference type="Proteomes" id="UP000093366"/>
    </source>
</evidence>
<dbReference type="SFLD" id="SFLDS00019">
    <property type="entry name" value="Glutathione_Transferase_(cytos"/>
    <property type="match status" value="1"/>
</dbReference>
<dbReference type="Pfam" id="PF13409">
    <property type="entry name" value="GST_N_2"/>
    <property type="match status" value="1"/>
</dbReference>
<feature type="domain" description="GST N-terminal" evidence="1">
    <location>
        <begin position="1"/>
        <end position="86"/>
    </location>
</feature>
<dbReference type="PANTHER" id="PTHR44051">
    <property type="entry name" value="GLUTATHIONE S-TRANSFERASE-RELATED"/>
    <property type="match status" value="1"/>
</dbReference>